<protein>
    <recommendedName>
        <fullName evidence="1">DUF6593 domain-containing protein</fullName>
    </recommendedName>
</protein>
<dbReference type="EMBL" id="KN832989">
    <property type="protein sequence ID" value="KIM83998.1"/>
    <property type="molecule type" value="Genomic_DNA"/>
</dbReference>
<name>A0A0C3BCG2_PILCF</name>
<accession>A0A0C3BCG2</accession>
<dbReference type="STRING" id="765440.A0A0C3BCG2"/>
<dbReference type="InterPro" id="IPR046528">
    <property type="entry name" value="DUF6593"/>
</dbReference>
<dbReference type="HOGENOM" id="CLU_084280_4_1_1"/>
<proteinExistence type="predicted"/>
<feature type="domain" description="DUF6593" evidence="1">
    <location>
        <begin position="12"/>
        <end position="166"/>
    </location>
</feature>
<dbReference type="Pfam" id="PF20236">
    <property type="entry name" value="DUF6593"/>
    <property type="match status" value="1"/>
</dbReference>
<organism evidence="2 3">
    <name type="scientific">Piloderma croceum (strain F 1598)</name>
    <dbReference type="NCBI Taxonomy" id="765440"/>
    <lineage>
        <taxon>Eukaryota</taxon>
        <taxon>Fungi</taxon>
        <taxon>Dikarya</taxon>
        <taxon>Basidiomycota</taxon>
        <taxon>Agaricomycotina</taxon>
        <taxon>Agaricomycetes</taxon>
        <taxon>Agaricomycetidae</taxon>
        <taxon>Atheliales</taxon>
        <taxon>Atheliaceae</taxon>
        <taxon>Piloderma</taxon>
    </lineage>
</organism>
<gene>
    <name evidence="2" type="ORF">PILCRDRAFT_421948</name>
</gene>
<sequence>MNIYLTNRGVGHTQFRTADGQMMYKSETPGFLHGGKKTTIYKVIPNDDPEEMVDRFTELATTEWRTMSSKLTYNGVELPITIKRNLRGHCIFTAPGDGRLFKWSLGPREVTLVLNDDSNTIVARGHRHNIGVIGKPRPARLEIFPNFDHLADVILATYVLAERRRERRGGGG</sequence>
<reference evidence="2 3" key="1">
    <citation type="submission" date="2014-04" db="EMBL/GenBank/DDBJ databases">
        <authorList>
            <consortium name="DOE Joint Genome Institute"/>
            <person name="Kuo A."/>
            <person name="Tarkka M."/>
            <person name="Buscot F."/>
            <person name="Kohler A."/>
            <person name="Nagy L.G."/>
            <person name="Floudas D."/>
            <person name="Copeland A."/>
            <person name="Barry K.W."/>
            <person name="Cichocki N."/>
            <person name="Veneault-Fourrey C."/>
            <person name="LaButti K."/>
            <person name="Lindquist E.A."/>
            <person name="Lipzen A."/>
            <person name="Lundell T."/>
            <person name="Morin E."/>
            <person name="Murat C."/>
            <person name="Sun H."/>
            <person name="Tunlid A."/>
            <person name="Henrissat B."/>
            <person name="Grigoriev I.V."/>
            <person name="Hibbett D.S."/>
            <person name="Martin F."/>
            <person name="Nordberg H.P."/>
            <person name="Cantor M.N."/>
            <person name="Hua S.X."/>
        </authorList>
    </citation>
    <scope>NUCLEOTIDE SEQUENCE [LARGE SCALE GENOMIC DNA]</scope>
    <source>
        <strain evidence="2 3">F 1598</strain>
    </source>
</reference>
<dbReference type="OrthoDB" id="3360976at2759"/>
<reference evidence="3" key="2">
    <citation type="submission" date="2015-01" db="EMBL/GenBank/DDBJ databases">
        <title>Evolutionary Origins and Diversification of the Mycorrhizal Mutualists.</title>
        <authorList>
            <consortium name="DOE Joint Genome Institute"/>
            <consortium name="Mycorrhizal Genomics Consortium"/>
            <person name="Kohler A."/>
            <person name="Kuo A."/>
            <person name="Nagy L.G."/>
            <person name="Floudas D."/>
            <person name="Copeland A."/>
            <person name="Barry K.W."/>
            <person name="Cichocki N."/>
            <person name="Veneault-Fourrey C."/>
            <person name="LaButti K."/>
            <person name="Lindquist E.A."/>
            <person name="Lipzen A."/>
            <person name="Lundell T."/>
            <person name="Morin E."/>
            <person name="Murat C."/>
            <person name="Riley R."/>
            <person name="Ohm R."/>
            <person name="Sun H."/>
            <person name="Tunlid A."/>
            <person name="Henrissat B."/>
            <person name="Grigoriev I.V."/>
            <person name="Hibbett D.S."/>
            <person name="Martin F."/>
        </authorList>
    </citation>
    <scope>NUCLEOTIDE SEQUENCE [LARGE SCALE GENOMIC DNA]</scope>
    <source>
        <strain evidence="3">F 1598</strain>
    </source>
</reference>
<dbReference type="Proteomes" id="UP000054166">
    <property type="component" value="Unassembled WGS sequence"/>
</dbReference>
<evidence type="ECO:0000313" key="3">
    <source>
        <dbReference type="Proteomes" id="UP000054166"/>
    </source>
</evidence>
<evidence type="ECO:0000313" key="2">
    <source>
        <dbReference type="EMBL" id="KIM83998.1"/>
    </source>
</evidence>
<evidence type="ECO:0000259" key="1">
    <source>
        <dbReference type="Pfam" id="PF20236"/>
    </source>
</evidence>
<dbReference type="AlphaFoldDB" id="A0A0C3BCG2"/>
<dbReference type="InParanoid" id="A0A0C3BCG2"/>
<keyword evidence="3" id="KW-1185">Reference proteome</keyword>